<reference evidence="1" key="1">
    <citation type="submission" date="2020-11" db="EMBL/GenBank/DDBJ databases">
        <authorList>
            <person name="Tran Van P."/>
        </authorList>
    </citation>
    <scope>NUCLEOTIDE SEQUENCE</scope>
</reference>
<sequence length="81" mass="8793">MPGAVRQVAGGAAMWTPIENLVVFRYKHVTGHLQVITSDLDSHPSSTVSPAPGEAPLPELVLHLDLSANHFLTYLPCFYIP</sequence>
<dbReference type="EMBL" id="OA564381">
    <property type="protein sequence ID" value="CAD7194089.1"/>
    <property type="molecule type" value="Genomic_DNA"/>
</dbReference>
<name>A0A7R8Z311_TIMDO</name>
<proteinExistence type="predicted"/>
<evidence type="ECO:0000313" key="1">
    <source>
        <dbReference type="EMBL" id="CAD7194089.1"/>
    </source>
</evidence>
<protein>
    <submittedName>
        <fullName evidence="1">Uncharacterized protein</fullName>
    </submittedName>
</protein>
<organism evidence="1">
    <name type="scientific">Timema douglasi</name>
    <name type="common">Walking stick</name>
    <dbReference type="NCBI Taxonomy" id="61478"/>
    <lineage>
        <taxon>Eukaryota</taxon>
        <taxon>Metazoa</taxon>
        <taxon>Ecdysozoa</taxon>
        <taxon>Arthropoda</taxon>
        <taxon>Hexapoda</taxon>
        <taxon>Insecta</taxon>
        <taxon>Pterygota</taxon>
        <taxon>Neoptera</taxon>
        <taxon>Polyneoptera</taxon>
        <taxon>Phasmatodea</taxon>
        <taxon>Timematodea</taxon>
        <taxon>Timematoidea</taxon>
        <taxon>Timematidae</taxon>
        <taxon>Timema</taxon>
    </lineage>
</organism>
<gene>
    <name evidence="1" type="ORF">TDIB3V08_LOCUS525</name>
</gene>
<dbReference type="AlphaFoldDB" id="A0A7R8Z311"/>
<accession>A0A7R8Z311</accession>